<evidence type="ECO:0000256" key="4">
    <source>
        <dbReference type="ARBA" id="ARBA00022860"/>
    </source>
</evidence>
<organism evidence="7 8">
    <name type="scientific">Naegleria fowleri</name>
    <name type="common">Brain eating amoeba</name>
    <dbReference type="NCBI Taxonomy" id="5763"/>
    <lineage>
        <taxon>Eukaryota</taxon>
        <taxon>Discoba</taxon>
        <taxon>Heterolobosea</taxon>
        <taxon>Tetramitia</taxon>
        <taxon>Eutetramitia</taxon>
        <taxon>Vahlkampfiidae</taxon>
        <taxon>Naegleria</taxon>
    </lineage>
</organism>
<proteinExistence type="predicted"/>
<feature type="compositionally biased region" description="Basic and acidic residues" evidence="6">
    <location>
        <begin position="11"/>
        <end position="26"/>
    </location>
</feature>
<feature type="region of interest" description="Disordered" evidence="6">
    <location>
        <begin position="715"/>
        <end position="772"/>
    </location>
</feature>
<dbReference type="RefSeq" id="XP_044568541.1">
    <property type="nucleotide sequence ID" value="XM_044711521.1"/>
</dbReference>
<dbReference type="GeneID" id="68114961"/>
<dbReference type="GO" id="GO:0051295">
    <property type="term" value="P:establishment of meiotic spindle localization"/>
    <property type="evidence" value="ECO:0007669"/>
    <property type="project" value="TreeGrafter"/>
</dbReference>
<dbReference type="InterPro" id="IPR051185">
    <property type="entry name" value="ASPM"/>
</dbReference>
<evidence type="ECO:0000313" key="7">
    <source>
        <dbReference type="EMBL" id="KAF0983828.1"/>
    </source>
</evidence>
<gene>
    <name evidence="7" type="ORF">FDP41_007743</name>
</gene>
<protein>
    <recommendedName>
        <fullName evidence="9">IQ calmodulin-binding motif family protein</fullName>
    </recommendedName>
</protein>
<feature type="compositionally biased region" description="Basic and acidic residues" evidence="6">
    <location>
        <begin position="115"/>
        <end position="125"/>
    </location>
</feature>
<dbReference type="VEuPathDB" id="AmoebaDB:FDP41_007743"/>
<comment type="subcellular location">
    <subcellularLocation>
        <location evidence="1">Cytoplasm</location>
    </subcellularLocation>
</comment>
<feature type="compositionally biased region" description="Basic and acidic residues" evidence="6">
    <location>
        <begin position="668"/>
        <end position="682"/>
    </location>
</feature>
<dbReference type="PANTHER" id="PTHR22706">
    <property type="entry name" value="ASSEMBLY FACTOR FOR SPINDLE MICROTUBULES"/>
    <property type="match status" value="1"/>
</dbReference>
<feature type="region of interest" description="Disordered" evidence="6">
    <location>
        <begin position="535"/>
        <end position="568"/>
    </location>
</feature>
<dbReference type="VEuPathDB" id="AmoebaDB:NF0017080"/>
<feature type="compositionally biased region" description="Polar residues" evidence="6">
    <location>
        <begin position="811"/>
        <end position="824"/>
    </location>
</feature>
<feature type="compositionally biased region" description="Basic residues" evidence="6">
    <location>
        <begin position="1"/>
        <end position="10"/>
    </location>
</feature>
<comment type="caution">
    <text evidence="7">The sequence shown here is derived from an EMBL/GenBank/DDBJ whole genome shotgun (WGS) entry which is preliminary data.</text>
</comment>
<keyword evidence="8" id="KW-1185">Reference proteome</keyword>
<dbReference type="GO" id="GO:0000922">
    <property type="term" value="C:spindle pole"/>
    <property type="evidence" value="ECO:0007669"/>
    <property type="project" value="TreeGrafter"/>
</dbReference>
<keyword evidence="3" id="KW-0677">Repeat</keyword>
<dbReference type="PROSITE" id="PS50096">
    <property type="entry name" value="IQ"/>
    <property type="match status" value="1"/>
</dbReference>
<dbReference type="VEuPathDB" id="AmoebaDB:NfTy_006160"/>
<dbReference type="GO" id="GO:0007051">
    <property type="term" value="P:spindle organization"/>
    <property type="evidence" value="ECO:0007669"/>
    <property type="project" value="TreeGrafter"/>
</dbReference>
<feature type="region of interest" description="Disordered" evidence="6">
    <location>
        <begin position="933"/>
        <end position="974"/>
    </location>
</feature>
<evidence type="ECO:0008006" key="9">
    <source>
        <dbReference type="Google" id="ProtNLM"/>
    </source>
</evidence>
<name>A0A6A5CEA7_NAEFO</name>
<dbReference type="InterPro" id="IPR000048">
    <property type="entry name" value="IQ_motif_EF-hand-BS"/>
</dbReference>
<evidence type="ECO:0000256" key="6">
    <source>
        <dbReference type="SAM" id="MobiDB-lite"/>
    </source>
</evidence>
<feature type="compositionally biased region" description="Low complexity" evidence="6">
    <location>
        <begin position="939"/>
        <end position="957"/>
    </location>
</feature>
<feature type="region of interest" description="Disordered" evidence="6">
    <location>
        <begin position="1"/>
        <end position="149"/>
    </location>
</feature>
<dbReference type="SMART" id="SM00015">
    <property type="entry name" value="IQ"/>
    <property type="match status" value="6"/>
</dbReference>
<accession>A0A6A5CEA7</accession>
<keyword evidence="5" id="KW-0175">Coiled coil</keyword>
<evidence type="ECO:0000256" key="2">
    <source>
        <dbReference type="ARBA" id="ARBA00022490"/>
    </source>
</evidence>
<evidence type="ECO:0000256" key="3">
    <source>
        <dbReference type="ARBA" id="ARBA00022737"/>
    </source>
</evidence>
<feature type="compositionally biased region" description="Polar residues" evidence="6">
    <location>
        <begin position="759"/>
        <end position="772"/>
    </location>
</feature>
<evidence type="ECO:0000256" key="1">
    <source>
        <dbReference type="ARBA" id="ARBA00004496"/>
    </source>
</evidence>
<dbReference type="PANTHER" id="PTHR22706:SF1">
    <property type="entry name" value="ASSEMBLY FACTOR FOR SPINDLE MICROTUBULES"/>
    <property type="match status" value="1"/>
</dbReference>
<dbReference type="Proteomes" id="UP000444721">
    <property type="component" value="Unassembled WGS sequence"/>
</dbReference>
<dbReference type="GO" id="GO:0000278">
    <property type="term" value="P:mitotic cell cycle"/>
    <property type="evidence" value="ECO:0007669"/>
    <property type="project" value="TreeGrafter"/>
</dbReference>
<evidence type="ECO:0000313" key="8">
    <source>
        <dbReference type="Proteomes" id="UP000444721"/>
    </source>
</evidence>
<sequence length="974" mass="111767">MPVSTRRSKAARQDKEETRKEEKEPSDSASLLTKTPVKERPKRKKKTETVVIVQQSTSVDEDLMDQSEKFPIQKTPVKARRRRKKNVESDDEELKQPAPSENNAITNDNNIHNQENTHPENRDDDMLFTPKKSSENGETTNSEIHNGNNAIDESSRSLLALTIQSIYLRKLCEQDFSRQLHHLNVIQSRWRKVLAQKSCSQLRESTRLKREQMTSAVCLYQARYRGFQVRNTYENLLKSAITIQSLCSRYCVRNELIRKRKERLEELEKKKLQEEEFRKNEISTMISALFRSLINRQYIGRINQSARLIQSAVVATQQRRNLSQVICGAAMMQAAFRAKLVRSKMQKLTSAISVMQSLCVVALDRRRILEQEKQIREQIIIIESAIRGKEIRNLVKRQYCNITELQAFVRSFICARSYKNEMQKEKMSSNIIENLENSQDIYLDASLVIQALVKSKLTRSEHTHTLQTLQIIQACILGYITRKEYSTPIGTKKLDVVQSKDLENQLTIKKRSIAEFSKKVDDVLATFLESVTKHPNIEQNDHEAISDKKRKRNSMEEEENRNNNESLLDDETCQVLDYEIKKQKKQTEELLRIIDEKVISKKSQKEQVEDLLDQLDQETEVIEALQKEHDVKLRKLEEELEQNNVSAENSHIENDKDNQEQIIMEKDRTHSLPESTEEHMDKSLPTTDPLDISNISLIGTPKQTLRLSRPLTRATNLPTTTSNMDQRHPLSTTITPKPTKFFSVFSPSPISHKSHPNRAIQNQSDNKQPLSQSSILSPTVQKLVSHNNRQRSDTSREPQQQILLSPKSKILNRQQTPVKQSTSRLLNSSFISPSPFLNSSMMTSSLNSTPNASSLSDNSESELFMSPNTFNNTQLNRKRKLDEFSNTELIFPGQVGSIPTNNKLKLLKRDEKNVKWAGGSNTKLPNPTQILVADDFNPKYSPNKVSSSTSKSIMSHSSRGEVGQAQKPPKPPHP</sequence>
<evidence type="ECO:0000256" key="5">
    <source>
        <dbReference type="SAM" id="Coils"/>
    </source>
</evidence>
<dbReference type="EMBL" id="VFQX01000004">
    <property type="protein sequence ID" value="KAF0983828.1"/>
    <property type="molecule type" value="Genomic_DNA"/>
</dbReference>
<feature type="compositionally biased region" description="Basic and acidic residues" evidence="6">
    <location>
        <begin position="535"/>
        <end position="547"/>
    </location>
</feature>
<reference evidence="7 8" key="1">
    <citation type="journal article" date="2019" name="Sci. Rep.">
        <title>Nanopore sequencing improves the draft genome of the human pathogenic amoeba Naegleria fowleri.</title>
        <authorList>
            <person name="Liechti N."/>
            <person name="Schurch N."/>
            <person name="Bruggmann R."/>
            <person name="Wittwer M."/>
        </authorList>
    </citation>
    <scope>NUCLEOTIDE SEQUENCE [LARGE SCALE GENOMIC DNA]</scope>
    <source>
        <strain evidence="7 8">ATCC 30894</strain>
    </source>
</reference>
<feature type="compositionally biased region" description="Polar residues" evidence="6">
    <location>
        <begin position="715"/>
        <end position="736"/>
    </location>
</feature>
<keyword evidence="2" id="KW-0963">Cytoplasm</keyword>
<dbReference type="Gene3D" id="1.20.5.190">
    <property type="match status" value="1"/>
</dbReference>
<dbReference type="GO" id="GO:0005516">
    <property type="term" value="F:calmodulin binding"/>
    <property type="evidence" value="ECO:0007669"/>
    <property type="project" value="UniProtKB-KW"/>
</dbReference>
<feature type="coiled-coil region" evidence="5">
    <location>
        <begin position="598"/>
        <end position="653"/>
    </location>
</feature>
<dbReference type="OrthoDB" id="2148418at2759"/>
<dbReference type="AlphaFoldDB" id="A0A6A5CEA7"/>
<feature type="region of interest" description="Disordered" evidence="6">
    <location>
        <begin position="668"/>
        <end position="694"/>
    </location>
</feature>
<dbReference type="GO" id="GO:0005737">
    <property type="term" value="C:cytoplasm"/>
    <property type="evidence" value="ECO:0007669"/>
    <property type="project" value="UniProtKB-SubCell"/>
</dbReference>
<feature type="compositionally biased region" description="Low complexity" evidence="6">
    <location>
        <begin position="102"/>
        <end position="113"/>
    </location>
</feature>
<feature type="region of interest" description="Disordered" evidence="6">
    <location>
        <begin position="784"/>
        <end position="824"/>
    </location>
</feature>
<feature type="compositionally biased region" description="Polar residues" evidence="6">
    <location>
        <begin position="136"/>
        <end position="149"/>
    </location>
</feature>
<keyword evidence="4" id="KW-0112">Calmodulin-binding</keyword>